<dbReference type="AlphaFoldDB" id="A0A0G0PXV4"/>
<dbReference type="InterPro" id="IPR008969">
    <property type="entry name" value="CarboxyPept-like_regulatory"/>
</dbReference>
<reference evidence="1 2" key="1">
    <citation type="journal article" date="2015" name="Nature">
        <title>rRNA introns, odd ribosomes, and small enigmatic genomes across a large radiation of phyla.</title>
        <authorList>
            <person name="Brown C.T."/>
            <person name="Hug L.A."/>
            <person name="Thomas B.C."/>
            <person name="Sharon I."/>
            <person name="Castelle C.J."/>
            <person name="Singh A."/>
            <person name="Wilkins M.J."/>
            <person name="Williams K.H."/>
            <person name="Banfield J.F."/>
        </authorList>
    </citation>
    <scope>NUCLEOTIDE SEQUENCE [LARGE SCALE GENOMIC DNA]</scope>
</reference>
<evidence type="ECO:0000313" key="2">
    <source>
        <dbReference type="Proteomes" id="UP000033935"/>
    </source>
</evidence>
<dbReference type="Proteomes" id="UP000033935">
    <property type="component" value="Unassembled WGS sequence"/>
</dbReference>
<accession>A0A0G0PXV4</accession>
<organism evidence="1 2">
    <name type="scientific">Candidatus Uhrbacteria bacterium GW2011_GWF2_39_13</name>
    <dbReference type="NCBI Taxonomy" id="1618995"/>
    <lineage>
        <taxon>Bacteria</taxon>
        <taxon>Candidatus Uhriibacteriota</taxon>
    </lineage>
</organism>
<gene>
    <name evidence="1" type="ORF">UT30_C0042G0002</name>
</gene>
<evidence type="ECO:0000313" key="1">
    <source>
        <dbReference type="EMBL" id="KKR02980.1"/>
    </source>
</evidence>
<evidence type="ECO:0008006" key="3">
    <source>
        <dbReference type="Google" id="ProtNLM"/>
    </source>
</evidence>
<protein>
    <recommendedName>
        <fullName evidence="3">TonB-dependent receptor</fullName>
    </recommendedName>
</protein>
<proteinExistence type="predicted"/>
<dbReference type="SUPFAM" id="SSF56935">
    <property type="entry name" value="Porins"/>
    <property type="match status" value="1"/>
</dbReference>
<comment type="caution">
    <text evidence="1">The sequence shown here is derived from an EMBL/GenBank/DDBJ whole genome shotgun (WGS) entry which is preliminary data.</text>
</comment>
<name>A0A0G0PXV4_9BACT</name>
<sequence>MRRRLPVSILLIFVSVALYSQGVISGVVTSSDDSKPIPNAHIILLNPADKSIITYTFSDENGLFNLDSGVNKENAEFIVEVSFIGFQKYSALYKAIPPDKLRIILKSEPFEIRSAVVKAPRVSMRGDTLNYMTAGFVKEQDRNIGEVLKRIPGVVVDVSGQIKYNDKPINAFYIDGKNMLEGQYSIATNNIKPSLITMIQVFENHQPVKALKEHQFSENAAINLTIHPDARARFVGTADIGAGVYPAMWNFRSTLFRFSKTSQTMTILKSNKAGIDIATDLRLHSMGPDSQLQQPDLSAQNILNLAETSSAPVKSERTLFNTSHLASVNLLIPLAKDVQATLRIGYLNDKKTADNLQTTSFIIDGENDIVLTERGSSSRHENVPSMDFTVTSNKEKIYVQNRLYGRVSLSDVSGKLTGINSINQDLSQNQYDFAEIFNLIKPLKNSVLRFNSRTQYRSLPEELNIVSDSIRQTVGLIQLKSNNIVSTQIKLGWFRPEITAGYNVSSQHLKSELSDVRKNMVLSGENDIKLYSSELFITPTFRYDRDKFRLVIRSPLKMLGYNLKNVRGASDTSSLFFRISPSMSATFIPSGNWEGNLSYGFGQTTQGEVQSMNPSFIMNNYRTLSEGYAGIIESKSHSSAVRIIYRNALKLFSAGFYVSYIHRSGGTKSAVQYTDIFSIRQLLPDNDNFNKMLSFRGNISKVFFDSPLNLGLSISHSVSSGNYVQQSKNVEISSRTWVAEPAVSYSFGSAVNTEFNLKMVRTNRVDNLGSQSSIFSSGASLLNFIRLSGKMDVILNIEHYLNKSSDQTLHSNFFADIKVNYRAGKSNFELSLRNIFNNNQFTHSVFSELTRIEKIYTLRPRSLMVTYSFGF</sequence>
<dbReference type="EMBL" id="LBWG01000042">
    <property type="protein sequence ID" value="KKR02980.1"/>
    <property type="molecule type" value="Genomic_DNA"/>
</dbReference>
<dbReference type="SUPFAM" id="SSF49464">
    <property type="entry name" value="Carboxypeptidase regulatory domain-like"/>
    <property type="match status" value="1"/>
</dbReference>